<feature type="transmembrane region" description="Helical" evidence="4">
    <location>
        <begin position="161"/>
        <end position="183"/>
    </location>
</feature>
<dbReference type="PRINTS" id="PR00038">
    <property type="entry name" value="HTHLUXR"/>
</dbReference>
<keyword evidence="2" id="KW-0238">DNA-binding</keyword>
<feature type="transmembrane region" description="Helical" evidence="4">
    <location>
        <begin position="213"/>
        <end position="231"/>
    </location>
</feature>
<dbReference type="PROSITE" id="PS50043">
    <property type="entry name" value="HTH_LUXR_2"/>
    <property type="match status" value="1"/>
</dbReference>
<keyword evidence="3" id="KW-0804">Transcription</keyword>
<feature type="transmembrane region" description="Helical" evidence="4">
    <location>
        <begin position="332"/>
        <end position="359"/>
    </location>
</feature>
<dbReference type="Gene3D" id="1.10.10.10">
    <property type="entry name" value="Winged helix-like DNA-binding domain superfamily/Winged helix DNA-binding domain"/>
    <property type="match status" value="1"/>
</dbReference>
<keyword evidence="4" id="KW-0812">Transmembrane</keyword>
<dbReference type="RefSeq" id="WP_114549469.1">
    <property type="nucleotide sequence ID" value="NZ_PPUT01000025.1"/>
</dbReference>
<dbReference type="GO" id="GO:0003677">
    <property type="term" value="F:DNA binding"/>
    <property type="evidence" value="ECO:0007669"/>
    <property type="project" value="UniProtKB-KW"/>
</dbReference>
<evidence type="ECO:0000256" key="3">
    <source>
        <dbReference type="ARBA" id="ARBA00023163"/>
    </source>
</evidence>
<feature type="transmembrane region" description="Helical" evidence="4">
    <location>
        <begin position="104"/>
        <end position="130"/>
    </location>
</feature>
<dbReference type="AlphaFoldDB" id="A0A369NYE3"/>
<dbReference type="Pfam" id="PF00196">
    <property type="entry name" value="GerE"/>
    <property type="match status" value="1"/>
</dbReference>
<reference evidence="6 7" key="1">
    <citation type="journal article" date="2018" name="Elife">
        <title>Discovery and characterization of a prevalent human gut bacterial enzyme sufficient for the inactivation of a family of plant toxins.</title>
        <authorList>
            <person name="Koppel N."/>
            <person name="Bisanz J.E."/>
            <person name="Pandelia M.E."/>
            <person name="Turnbaugh P.J."/>
            <person name="Balskus E.P."/>
        </authorList>
    </citation>
    <scope>NUCLEOTIDE SEQUENCE [LARGE SCALE GENOMIC DNA]</scope>
    <source>
        <strain evidence="6 7">OB21 GAM 11</strain>
    </source>
</reference>
<dbReference type="CDD" id="cd06170">
    <property type="entry name" value="LuxR_C_like"/>
    <property type="match status" value="1"/>
</dbReference>
<feature type="transmembrane region" description="Helical" evidence="4">
    <location>
        <begin position="137"/>
        <end position="155"/>
    </location>
</feature>
<feature type="transmembrane region" description="Helical" evidence="4">
    <location>
        <begin position="237"/>
        <end position="259"/>
    </location>
</feature>
<keyword evidence="4" id="KW-0472">Membrane</keyword>
<dbReference type="EMBL" id="PPUT01000025">
    <property type="protein sequence ID" value="RDC42800.1"/>
    <property type="molecule type" value="Genomic_DNA"/>
</dbReference>
<evidence type="ECO:0000259" key="5">
    <source>
        <dbReference type="PROSITE" id="PS50043"/>
    </source>
</evidence>
<feature type="transmembrane region" description="Helical" evidence="4">
    <location>
        <begin position="365"/>
        <end position="384"/>
    </location>
</feature>
<comment type="caution">
    <text evidence="6">The sequence shown here is derived from an EMBL/GenBank/DDBJ whole genome shotgun (WGS) entry which is preliminary data.</text>
</comment>
<dbReference type="SMART" id="SM00421">
    <property type="entry name" value="HTH_LUXR"/>
    <property type="match status" value="1"/>
</dbReference>
<organism evidence="6 7">
    <name type="scientific">Adlercreutzia equolifaciens subsp. celatus</name>
    <dbReference type="NCBI Taxonomy" id="394340"/>
    <lineage>
        <taxon>Bacteria</taxon>
        <taxon>Bacillati</taxon>
        <taxon>Actinomycetota</taxon>
        <taxon>Coriobacteriia</taxon>
        <taxon>Eggerthellales</taxon>
        <taxon>Eggerthellaceae</taxon>
        <taxon>Adlercreutzia</taxon>
    </lineage>
</organism>
<keyword evidence="4" id="KW-1133">Transmembrane helix</keyword>
<dbReference type="InterPro" id="IPR036388">
    <property type="entry name" value="WH-like_DNA-bd_sf"/>
</dbReference>
<evidence type="ECO:0000256" key="2">
    <source>
        <dbReference type="ARBA" id="ARBA00023125"/>
    </source>
</evidence>
<feature type="transmembrane region" description="Helical" evidence="4">
    <location>
        <begin position="44"/>
        <end position="65"/>
    </location>
</feature>
<dbReference type="InterPro" id="IPR016032">
    <property type="entry name" value="Sig_transdc_resp-reg_C-effctor"/>
</dbReference>
<dbReference type="PANTHER" id="PTHR44688">
    <property type="entry name" value="DNA-BINDING TRANSCRIPTIONAL ACTIVATOR DEVR_DOSR"/>
    <property type="match status" value="1"/>
</dbReference>
<feature type="transmembrane region" description="Helical" evidence="4">
    <location>
        <begin position="77"/>
        <end position="98"/>
    </location>
</feature>
<feature type="domain" description="HTH luxR-type" evidence="5">
    <location>
        <begin position="416"/>
        <end position="480"/>
    </location>
</feature>
<feature type="transmembrane region" description="Helical" evidence="4">
    <location>
        <begin position="271"/>
        <end position="293"/>
    </location>
</feature>
<dbReference type="SUPFAM" id="SSF46894">
    <property type="entry name" value="C-terminal effector domain of the bipartite response regulators"/>
    <property type="match status" value="1"/>
</dbReference>
<feature type="transmembrane region" description="Helical" evidence="4">
    <location>
        <begin position="7"/>
        <end position="24"/>
    </location>
</feature>
<dbReference type="InterPro" id="IPR000792">
    <property type="entry name" value="Tscrpt_reg_LuxR_C"/>
</dbReference>
<proteinExistence type="predicted"/>
<evidence type="ECO:0000256" key="4">
    <source>
        <dbReference type="SAM" id="Phobius"/>
    </source>
</evidence>
<name>A0A369NYE3_9ACTN</name>
<feature type="transmembrane region" description="Helical" evidence="4">
    <location>
        <begin position="305"/>
        <end position="325"/>
    </location>
</feature>
<evidence type="ECO:0000256" key="1">
    <source>
        <dbReference type="ARBA" id="ARBA00023015"/>
    </source>
</evidence>
<dbReference type="PANTHER" id="PTHR44688:SF16">
    <property type="entry name" value="DNA-BINDING TRANSCRIPTIONAL ACTIVATOR DEVR_DOSR"/>
    <property type="match status" value="1"/>
</dbReference>
<gene>
    <name evidence="6" type="ORF">C1850_09230</name>
</gene>
<evidence type="ECO:0000313" key="6">
    <source>
        <dbReference type="EMBL" id="RDC42800.1"/>
    </source>
</evidence>
<dbReference type="GO" id="GO:0006355">
    <property type="term" value="P:regulation of DNA-templated transcription"/>
    <property type="evidence" value="ECO:0007669"/>
    <property type="project" value="InterPro"/>
</dbReference>
<accession>A0A369NYE3</accession>
<protein>
    <recommendedName>
        <fullName evidence="5">HTH luxR-type domain-containing protein</fullName>
    </recommendedName>
</protein>
<sequence length="480" mass="50859">MQISKYFKPEALMFAAFLATLPIYSPNQLLFETELLQRAAYMPAFANTLLGASVVLGVAVAIVSARGRLAVILRGGVVLVASVAYVAGYALFALAAGLESFAQPIFGVTAGLLLAVSTVVLSVAWGAYLAQFNLRQALLWLAVMVGVAALVELLLSSVTFAVGLIVFAVLVPLSCLVPCWLAWRGRLIAVREAGEAESRSAPTLGAMAQLRQMAQVVAMPFVGLMVFAFMMGARKFVLFDVVHMEVLGCVLGAVVVLPICLMRTRVPLMPLIYRVLVPLFALLLIFLNCFPASTGPMWFAAWMSYVFYGAVAILALAGLVAAAHASEFSSGLIFGTTVAGFSGCSLLGVIAAQTVLFQIEGGGPALLVVSTLYFVYLLASALLAPWKRDRGDIVLEEGADAAKAVPVRDVAARCEELAGACGLTPREGEILGYLGRGHGIAFVADALVISESTVRTHVKSIYKKLGVNSREELVSKVSEE</sequence>
<evidence type="ECO:0000313" key="7">
    <source>
        <dbReference type="Proteomes" id="UP000253805"/>
    </source>
</evidence>
<dbReference type="Proteomes" id="UP000253805">
    <property type="component" value="Unassembled WGS sequence"/>
</dbReference>
<keyword evidence="1" id="KW-0805">Transcription regulation</keyword>